<keyword evidence="4" id="KW-1185">Reference proteome</keyword>
<gene>
    <name evidence="3" type="ORF">DS2_03765</name>
</gene>
<accession>W7R1V4</accession>
<dbReference type="PANTHER" id="PTHR33371">
    <property type="entry name" value="INTERMEMBRANE PHOSPHOLIPID TRANSPORT SYSTEM BINDING PROTEIN MLAD-RELATED"/>
    <property type="match status" value="1"/>
</dbReference>
<sequence>MSFAKPKAFETSLQDKVLGIVVLTAIALVLYAIYLNRVSAPQHNFKFELRAHVNQTYGIVVDSPVTLSGVSIGKVSTVELTPSGQVEIRMQLDSSYQKFYRKGSLIQIDSKLGLSTVISGSGLTFVPSQNTNNLLSNRSLVKVVEPTSFEELIEQWQVEKIAGQLTSIVDSLAEITQTIEQNQQHIAATLQQADQLTQSLQQSANVLPQAIQQFDTSLQQIEKLSRELGETSRRVEQPLVQALSQVELTAKQGQSVIQAVELGVADLPVLLDEVEHTLISSRKLMNTLDNHWLLQSASAQKVNFPLHKIEIDDRLYTSESSN</sequence>
<keyword evidence="1" id="KW-0472">Membrane</keyword>
<feature type="transmembrane region" description="Helical" evidence="1">
    <location>
        <begin position="17"/>
        <end position="36"/>
    </location>
</feature>
<dbReference type="AlphaFoldDB" id="W7R1V4"/>
<dbReference type="eggNOG" id="COG1463">
    <property type="taxonomic scope" value="Bacteria"/>
</dbReference>
<evidence type="ECO:0000259" key="2">
    <source>
        <dbReference type="Pfam" id="PF02470"/>
    </source>
</evidence>
<keyword evidence="1" id="KW-0812">Transmembrane</keyword>
<proteinExistence type="predicted"/>
<protein>
    <recommendedName>
        <fullName evidence="2">Mce/MlaD domain-containing protein</fullName>
    </recommendedName>
</protein>
<dbReference type="InterPro" id="IPR052336">
    <property type="entry name" value="MlaD_Phospholipid_Transporter"/>
</dbReference>
<dbReference type="STRING" id="1328313.DS2_03765"/>
<dbReference type="EMBL" id="ARZY01000004">
    <property type="protein sequence ID" value="EWH11595.1"/>
    <property type="molecule type" value="Genomic_DNA"/>
</dbReference>
<evidence type="ECO:0000313" key="4">
    <source>
        <dbReference type="Proteomes" id="UP000019276"/>
    </source>
</evidence>
<dbReference type="Pfam" id="PF02470">
    <property type="entry name" value="MlaD"/>
    <property type="match status" value="1"/>
</dbReference>
<name>W7R1V4_9ALTE</name>
<feature type="domain" description="Mce/MlaD" evidence="2">
    <location>
        <begin position="48"/>
        <end position="110"/>
    </location>
</feature>
<comment type="caution">
    <text evidence="3">The sequence shown here is derived from an EMBL/GenBank/DDBJ whole genome shotgun (WGS) entry which is preliminary data.</text>
</comment>
<dbReference type="PANTHER" id="PTHR33371:SF4">
    <property type="entry name" value="INTERMEMBRANE PHOSPHOLIPID TRANSPORT SYSTEM BINDING PROTEIN MLAD"/>
    <property type="match status" value="1"/>
</dbReference>
<evidence type="ECO:0000256" key="1">
    <source>
        <dbReference type="SAM" id="Phobius"/>
    </source>
</evidence>
<evidence type="ECO:0000313" key="3">
    <source>
        <dbReference type="EMBL" id="EWH11595.1"/>
    </source>
</evidence>
<dbReference type="RefSeq" id="WP_035013299.1">
    <property type="nucleotide sequence ID" value="NZ_ARZY01000004.1"/>
</dbReference>
<keyword evidence="1" id="KW-1133">Transmembrane helix</keyword>
<reference evidence="3 4" key="1">
    <citation type="journal article" date="2014" name="Genome Announc.">
        <title>Draft Genome Sequence of the Agar-Degrading Bacterium Catenovulum sp. Strain DS-2, Isolated from Intestines of Haliotis diversicolor.</title>
        <authorList>
            <person name="Shan D."/>
            <person name="Li X."/>
            <person name="Gu Z."/>
            <person name="Wei G."/>
            <person name="Gao Z."/>
            <person name="Shao Z."/>
        </authorList>
    </citation>
    <scope>NUCLEOTIDE SEQUENCE [LARGE SCALE GENOMIC DNA]</scope>
    <source>
        <strain evidence="3 4">DS-2</strain>
    </source>
</reference>
<dbReference type="Proteomes" id="UP000019276">
    <property type="component" value="Unassembled WGS sequence"/>
</dbReference>
<dbReference type="OrthoDB" id="6379390at2"/>
<organism evidence="3 4">
    <name type="scientific">Catenovulum agarivorans DS-2</name>
    <dbReference type="NCBI Taxonomy" id="1328313"/>
    <lineage>
        <taxon>Bacteria</taxon>
        <taxon>Pseudomonadati</taxon>
        <taxon>Pseudomonadota</taxon>
        <taxon>Gammaproteobacteria</taxon>
        <taxon>Alteromonadales</taxon>
        <taxon>Alteromonadaceae</taxon>
        <taxon>Catenovulum</taxon>
    </lineage>
</organism>
<dbReference type="Gene3D" id="1.10.287.950">
    <property type="entry name" value="Methyl-accepting chemotaxis protein"/>
    <property type="match status" value="1"/>
</dbReference>
<dbReference type="InterPro" id="IPR003399">
    <property type="entry name" value="Mce/MlaD"/>
</dbReference>